<name>A0A4R2RAV0_9FIRM</name>
<sequence length="165" mass="19247">MNPMIVALVCTNEHLDEIITHAKSLEYSSAFTYSERIDGLSLQTGIHQPPVTDILHLRIFGPTFELQVKKNNREQLRVVLLTDEPNQWDIDNLFSDAIRQTLNFDANEKNSEKKYAINLQLEYMNEENQATGNHLVVRYYSPIENEGRKEKSTSQFERWKEVLFS</sequence>
<dbReference type="RefSeq" id="WP_165876528.1">
    <property type="nucleotide sequence ID" value="NZ_JAOQNU010000038.1"/>
</dbReference>
<accession>A0A4R2RAV0</accession>
<dbReference type="Proteomes" id="UP000294813">
    <property type="component" value="Unassembled WGS sequence"/>
</dbReference>
<proteinExistence type="predicted"/>
<dbReference type="AlphaFoldDB" id="A0A4R2RAV0"/>
<protein>
    <submittedName>
        <fullName evidence="1">Uncharacterized protein</fullName>
    </submittedName>
</protein>
<gene>
    <name evidence="1" type="ORF">EDD73_13812</name>
</gene>
<keyword evidence="2" id="KW-1185">Reference proteome</keyword>
<organism evidence="1 2">
    <name type="scientific">Heliophilum fasciatum</name>
    <dbReference type="NCBI Taxonomy" id="35700"/>
    <lineage>
        <taxon>Bacteria</taxon>
        <taxon>Bacillati</taxon>
        <taxon>Bacillota</taxon>
        <taxon>Clostridia</taxon>
        <taxon>Eubacteriales</taxon>
        <taxon>Heliobacteriaceae</taxon>
        <taxon>Heliophilum</taxon>
    </lineage>
</organism>
<evidence type="ECO:0000313" key="1">
    <source>
        <dbReference type="EMBL" id="TCP60430.1"/>
    </source>
</evidence>
<evidence type="ECO:0000313" key="2">
    <source>
        <dbReference type="Proteomes" id="UP000294813"/>
    </source>
</evidence>
<comment type="caution">
    <text evidence="1">The sequence shown here is derived from an EMBL/GenBank/DDBJ whole genome shotgun (WGS) entry which is preliminary data.</text>
</comment>
<reference evidence="1 2" key="1">
    <citation type="submission" date="2019-03" db="EMBL/GenBank/DDBJ databases">
        <title>Genomic Encyclopedia of Type Strains, Phase IV (KMG-IV): sequencing the most valuable type-strain genomes for metagenomic binning, comparative biology and taxonomic classification.</title>
        <authorList>
            <person name="Goeker M."/>
        </authorList>
    </citation>
    <scope>NUCLEOTIDE SEQUENCE [LARGE SCALE GENOMIC DNA]</scope>
    <source>
        <strain evidence="1 2">DSM 11170</strain>
    </source>
</reference>
<dbReference type="EMBL" id="SLXT01000038">
    <property type="protein sequence ID" value="TCP60430.1"/>
    <property type="molecule type" value="Genomic_DNA"/>
</dbReference>